<dbReference type="NCBIfam" id="TIGR03133">
    <property type="entry name" value="malonate_beta"/>
    <property type="match status" value="1"/>
</dbReference>
<protein>
    <submittedName>
        <fullName evidence="5">Biotin-independent malonate decarboxylase subunit beta</fullName>
    </submittedName>
</protein>
<dbReference type="Pfam" id="PF01039">
    <property type="entry name" value="Carboxyl_trans"/>
    <property type="match status" value="1"/>
</dbReference>
<dbReference type="InterPro" id="IPR011762">
    <property type="entry name" value="COA_CT_N"/>
</dbReference>
<evidence type="ECO:0000313" key="6">
    <source>
        <dbReference type="Proteomes" id="UP000263753"/>
    </source>
</evidence>
<organism evidence="5 6">
    <name type="scientific">Acinetobacter chinensis</name>
    <dbReference type="NCBI Taxonomy" id="2004650"/>
    <lineage>
        <taxon>Bacteria</taxon>
        <taxon>Pseudomonadati</taxon>
        <taxon>Pseudomonadota</taxon>
        <taxon>Gammaproteobacteria</taxon>
        <taxon>Moraxellales</taxon>
        <taxon>Moraxellaceae</taxon>
        <taxon>Acinetobacter</taxon>
    </lineage>
</organism>
<dbReference type="GO" id="GO:0003989">
    <property type="term" value="F:acetyl-CoA carboxylase activity"/>
    <property type="evidence" value="ECO:0007669"/>
    <property type="project" value="InterPro"/>
</dbReference>
<sequence>MDQMMLKNSFYEKTARARIQAVVDAQSFNEILKPTEIEVSPHLSALDIPGSFDDGVIIGTARLNGTPVHIVAQEGQFMGGAVGEIHGAKIVGLLHKAIQDQAQAVLFFVDSGGVRLHEANAGLIAISEIMRAMLQVRNAGIPIIAVIGGTCGAFGGMGISACLSSAIIMTEEGRLALSGPEVIETVKGVEEFDSKDRALVWRVTGGKHRYLLNHVQALVEDDIADIRDAILTQLDAKAAPLDLEQLLQQQQQLEQQYQRWFGKNDGLQIWHDMGISQPEKIPMLSAHEVVLLKQG</sequence>
<dbReference type="GO" id="GO:0016740">
    <property type="term" value="F:transferase activity"/>
    <property type="evidence" value="ECO:0007669"/>
    <property type="project" value="UniProtKB-KW"/>
</dbReference>
<evidence type="ECO:0000256" key="2">
    <source>
        <dbReference type="ARBA" id="ARBA00022723"/>
    </source>
</evidence>
<dbReference type="GO" id="GO:0016831">
    <property type="term" value="F:carboxy-lyase activity"/>
    <property type="evidence" value="ECO:0007669"/>
    <property type="project" value="InterPro"/>
</dbReference>
<dbReference type="InterPro" id="IPR017556">
    <property type="entry name" value="Malonate_beta"/>
</dbReference>
<reference evidence="6" key="1">
    <citation type="submission" date="2018-09" db="EMBL/GenBank/DDBJ databases">
        <title>The complete genome of Acinetobacter sp. strain WCHAc010005.</title>
        <authorList>
            <person name="Hu Y."/>
            <person name="Long H."/>
            <person name="Feng Y."/>
            <person name="Zong Z."/>
        </authorList>
    </citation>
    <scope>NUCLEOTIDE SEQUENCE [LARGE SCALE GENOMIC DNA]</scope>
    <source>
        <strain evidence="6">WCHAc010005</strain>
    </source>
</reference>
<feature type="transmembrane region" description="Helical" evidence="3">
    <location>
        <begin position="139"/>
        <end position="159"/>
    </location>
</feature>
<dbReference type="NCBIfam" id="NF005530">
    <property type="entry name" value="PRK07189.1"/>
    <property type="match status" value="1"/>
</dbReference>
<keyword evidence="1" id="KW-0808">Transferase</keyword>
<feature type="domain" description="CoA carboxyltransferase N-terminal" evidence="4">
    <location>
        <begin position="1"/>
        <end position="242"/>
    </location>
</feature>
<dbReference type="AlphaFoldDB" id="A0A3B7M0F1"/>
<dbReference type="PROSITE" id="PS50980">
    <property type="entry name" value="COA_CT_NTER"/>
    <property type="match status" value="1"/>
</dbReference>
<proteinExistence type="predicted"/>
<evidence type="ECO:0000259" key="4">
    <source>
        <dbReference type="PROSITE" id="PS50980"/>
    </source>
</evidence>
<dbReference type="GO" id="GO:2001295">
    <property type="term" value="P:malonyl-CoA biosynthetic process"/>
    <property type="evidence" value="ECO:0007669"/>
    <property type="project" value="TreeGrafter"/>
</dbReference>
<dbReference type="SUPFAM" id="SSF52096">
    <property type="entry name" value="ClpP/crotonase"/>
    <property type="match status" value="1"/>
</dbReference>
<dbReference type="RefSeq" id="WP_087514367.1">
    <property type="nucleotide sequence ID" value="NZ_CP032134.1"/>
</dbReference>
<gene>
    <name evidence="5" type="ORF">CDG60_14430</name>
</gene>
<dbReference type="PRINTS" id="PR01070">
    <property type="entry name" value="ACCCTRFRASEB"/>
</dbReference>
<dbReference type="PANTHER" id="PTHR42995">
    <property type="entry name" value="ACETYL-COENZYME A CARBOXYLASE CARBOXYL TRANSFERASE SUBUNIT BETA, CHLOROPLASTIC"/>
    <property type="match status" value="1"/>
</dbReference>
<accession>A0A3B7M0F1</accession>
<dbReference type="GO" id="GO:0005975">
    <property type="term" value="P:carbohydrate metabolic process"/>
    <property type="evidence" value="ECO:0007669"/>
    <property type="project" value="InterPro"/>
</dbReference>
<dbReference type="InterPro" id="IPR000438">
    <property type="entry name" value="Acetyl_CoA_COase_Trfase_b_su"/>
</dbReference>
<dbReference type="GO" id="GO:0046872">
    <property type="term" value="F:metal ion binding"/>
    <property type="evidence" value="ECO:0007669"/>
    <property type="project" value="UniProtKB-KW"/>
</dbReference>
<name>A0A3B7M0F1_9GAMM</name>
<dbReference type="KEGG" id="achi:CDG60_14430"/>
<evidence type="ECO:0000256" key="1">
    <source>
        <dbReference type="ARBA" id="ARBA00022679"/>
    </source>
</evidence>
<keyword evidence="3" id="KW-1133">Transmembrane helix</keyword>
<keyword evidence="2" id="KW-0479">Metal-binding</keyword>
<dbReference type="InterPro" id="IPR034733">
    <property type="entry name" value="AcCoA_carboxyl_beta"/>
</dbReference>
<evidence type="ECO:0000313" key="5">
    <source>
        <dbReference type="EMBL" id="AXY57654.1"/>
    </source>
</evidence>
<dbReference type="GO" id="GO:0009317">
    <property type="term" value="C:acetyl-CoA carboxylase complex"/>
    <property type="evidence" value="ECO:0007669"/>
    <property type="project" value="InterPro"/>
</dbReference>
<keyword evidence="3" id="KW-0812">Transmembrane</keyword>
<dbReference type="EMBL" id="CP032134">
    <property type="protein sequence ID" value="AXY57654.1"/>
    <property type="molecule type" value="Genomic_DNA"/>
</dbReference>
<dbReference type="GO" id="GO:0006633">
    <property type="term" value="P:fatty acid biosynthetic process"/>
    <property type="evidence" value="ECO:0007669"/>
    <property type="project" value="InterPro"/>
</dbReference>
<dbReference type="InterPro" id="IPR029045">
    <property type="entry name" value="ClpP/crotonase-like_dom_sf"/>
</dbReference>
<keyword evidence="3" id="KW-0472">Membrane</keyword>
<dbReference type="PANTHER" id="PTHR42995:SF1">
    <property type="entry name" value="MALONATE DECARBOXYLASE BETA SUBUNIT"/>
    <property type="match status" value="1"/>
</dbReference>
<dbReference type="Gene3D" id="3.90.226.10">
    <property type="entry name" value="2-enoyl-CoA Hydratase, Chain A, domain 1"/>
    <property type="match status" value="1"/>
</dbReference>
<dbReference type="Proteomes" id="UP000263753">
    <property type="component" value="Chromosome"/>
</dbReference>
<evidence type="ECO:0000256" key="3">
    <source>
        <dbReference type="SAM" id="Phobius"/>
    </source>
</evidence>